<dbReference type="PANTHER" id="PTHR37302:SF1">
    <property type="entry name" value="PROTEIN DINB"/>
    <property type="match status" value="1"/>
</dbReference>
<dbReference type="PANTHER" id="PTHR37302">
    <property type="entry name" value="SLR1116 PROTEIN"/>
    <property type="match status" value="1"/>
</dbReference>
<dbReference type="InterPro" id="IPR034660">
    <property type="entry name" value="DinB/YfiT-like"/>
</dbReference>
<reference evidence="3" key="1">
    <citation type="submission" date="2022-09" db="EMBL/GenBank/DDBJ databases">
        <title>Tahibacter sp. nov., isolated from a fresh water.</title>
        <authorList>
            <person name="Baek J.H."/>
            <person name="Lee J.K."/>
            <person name="Kim J.M."/>
            <person name="Jeon C.O."/>
        </authorList>
    </citation>
    <scope>NUCLEOTIDE SEQUENCE</scope>
    <source>
        <strain evidence="3">W38</strain>
    </source>
</reference>
<evidence type="ECO:0000313" key="3">
    <source>
        <dbReference type="EMBL" id="UXI67652.1"/>
    </source>
</evidence>
<comment type="similarity">
    <text evidence="1">Belongs to the DinB family.</text>
</comment>
<dbReference type="Gene3D" id="1.20.120.450">
    <property type="entry name" value="dinb family like domain"/>
    <property type="match status" value="1"/>
</dbReference>
<dbReference type="InterPro" id="IPR007837">
    <property type="entry name" value="DinB"/>
</dbReference>
<name>A0ABY6BCX3_9GAMM</name>
<keyword evidence="2" id="KW-0479">Metal-binding</keyword>
<protein>
    <submittedName>
        <fullName evidence="3">DinB family protein</fullName>
    </submittedName>
</protein>
<sequence length="205" mass="23623">MALSPAFNATVPPSSHRGQNAYAQHFDHGLDRMDLHQHLRLMADYHYWALQRLYAEVDELSDDDYRADCGQFFKSIHGTLNHILLAEQIWQARMAGTPHSFTRLDQEIESDRDKLRDHMLAFCRGWRPFVDKLTPEQVAGDLDYLNLKGEPFTMPFASLVLHVFNHATHHRGQASIGLMHFGRPAPVMDLPYFLIGLPRERLHAP</sequence>
<gene>
    <name evidence="3" type="ORF">N4264_23400</name>
</gene>
<proteinExistence type="inferred from homology"/>
<accession>A0ABY6BCX3</accession>
<dbReference type="SUPFAM" id="SSF109854">
    <property type="entry name" value="DinB/YfiT-like putative metalloenzymes"/>
    <property type="match status" value="1"/>
</dbReference>
<evidence type="ECO:0000313" key="4">
    <source>
        <dbReference type="Proteomes" id="UP001064632"/>
    </source>
</evidence>
<evidence type="ECO:0000256" key="2">
    <source>
        <dbReference type="ARBA" id="ARBA00022723"/>
    </source>
</evidence>
<evidence type="ECO:0000256" key="1">
    <source>
        <dbReference type="ARBA" id="ARBA00008635"/>
    </source>
</evidence>
<dbReference type="EMBL" id="CP104694">
    <property type="protein sequence ID" value="UXI67652.1"/>
    <property type="molecule type" value="Genomic_DNA"/>
</dbReference>
<dbReference type="Proteomes" id="UP001064632">
    <property type="component" value="Chromosome"/>
</dbReference>
<organism evidence="3 4">
    <name type="scientific">Tahibacter amnicola</name>
    <dbReference type="NCBI Taxonomy" id="2976241"/>
    <lineage>
        <taxon>Bacteria</taxon>
        <taxon>Pseudomonadati</taxon>
        <taxon>Pseudomonadota</taxon>
        <taxon>Gammaproteobacteria</taxon>
        <taxon>Lysobacterales</taxon>
        <taxon>Rhodanobacteraceae</taxon>
        <taxon>Tahibacter</taxon>
    </lineage>
</organism>
<keyword evidence="4" id="KW-1185">Reference proteome</keyword>
<dbReference type="Pfam" id="PF05163">
    <property type="entry name" value="DinB"/>
    <property type="match status" value="1"/>
</dbReference>
<dbReference type="RefSeq" id="WP_261694622.1">
    <property type="nucleotide sequence ID" value="NZ_CP104694.1"/>
</dbReference>